<proteinExistence type="predicted"/>
<dbReference type="EMBL" id="LQNU01000043">
    <property type="protein sequence ID" value="KZE82740.1"/>
    <property type="molecule type" value="Genomic_DNA"/>
</dbReference>
<feature type="compositionally biased region" description="Low complexity" evidence="1">
    <location>
        <begin position="120"/>
        <end position="141"/>
    </location>
</feature>
<comment type="caution">
    <text evidence="2">The sequence shown here is derived from an EMBL/GenBank/DDBJ whole genome shotgun (WGS) entry which is preliminary data.</text>
</comment>
<protein>
    <submittedName>
        <fullName evidence="2">Uncharacterized protein</fullName>
    </submittedName>
</protein>
<dbReference type="Proteomes" id="UP000076630">
    <property type="component" value="Unassembled WGS sequence"/>
</dbReference>
<evidence type="ECO:0000313" key="3">
    <source>
        <dbReference type="Proteomes" id="UP000076630"/>
    </source>
</evidence>
<gene>
    <name evidence="2" type="ORF">AV926_06435</name>
</gene>
<dbReference type="RefSeq" id="WP_038987239.1">
    <property type="nucleotide sequence ID" value="NZ_JWJO01000043.1"/>
</dbReference>
<dbReference type="OrthoDB" id="1442826at2"/>
<keyword evidence="3" id="KW-1185">Reference proteome</keyword>
<sequence length="178" mass="20147">MKNINYIKHLNFWFEILKDNPAVRPTHISLYMALFQQWNSNHFAEFFIIYRADIMSISKIGSKTTYANCLKDMHDWGWIVYQPSQSKFGQSMVKIIYTVDIANLHNKVKGTKTDVTSPKSGTRYGSTSSSESGTLGGTTSSPKNGTLSVPLSGHLYKTNKQKHLNINNSIISKYDESL</sequence>
<evidence type="ECO:0000256" key="1">
    <source>
        <dbReference type="SAM" id="MobiDB-lite"/>
    </source>
</evidence>
<feature type="region of interest" description="Disordered" evidence="1">
    <location>
        <begin position="112"/>
        <end position="145"/>
    </location>
</feature>
<evidence type="ECO:0000313" key="2">
    <source>
        <dbReference type="EMBL" id="KZE82740.1"/>
    </source>
</evidence>
<dbReference type="AlphaFoldDB" id="A0A163ZZK4"/>
<reference evidence="2 3" key="1">
    <citation type="submission" date="2016-01" db="EMBL/GenBank/DDBJ databases">
        <title>Whole genome sequencing of Myroides marinus L41.</title>
        <authorList>
            <person name="Hong K.W."/>
        </authorList>
    </citation>
    <scope>NUCLEOTIDE SEQUENCE [LARGE SCALE GENOMIC DNA]</scope>
    <source>
        <strain evidence="2 3">L41</strain>
    </source>
</reference>
<accession>A0A163ZZK4</accession>
<name>A0A163ZZK4_9FLAO</name>
<organism evidence="2 3">
    <name type="scientific">Myroides marinus</name>
    <dbReference type="NCBI Taxonomy" id="703342"/>
    <lineage>
        <taxon>Bacteria</taxon>
        <taxon>Pseudomonadati</taxon>
        <taxon>Bacteroidota</taxon>
        <taxon>Flavobacteriia</taxon>
        <taxon>Flavobacteriales</taxon>
        <taxon>Flavobacteriaceae</taxon>
        <taxon>Myroides</taxon>
    </lineage>
</organism>